<dbReference type="Proteomes" id="UP000177269">
    <property type="component" value="Unassembled WGS sequence"/>
</dbReference>
<dbReference type="Gene3D" id="3.40.50.920">
    <property type="match status" value="1"/>
</dbReference>
<dbReference type="CDD" id="cd07033">
    <property type="entry name" value="TPP_PYR_DXS_TK_like"/>
    <property type="match status" value="1"/>
</dbReference>
<dbReference type="Pfam" id="PF02780">
    <property type="entry name" value="Transketolase_C"/>
    <property type="match status" value="1"/>
</dbReference>
<sequence length="294" mass="32304">MRKQLADTVGDAIKADDKVVLLFGDVGTYGFRHAAAQFPSRVYNVGILEQSMVSMAAGLSMQGFIPVVHTIAAFLVERSFEQIKDDFGYQGLGGNFISIGASYDMASWGCTHQCPADIGILKNIPEIEVVVPGTASEFDSLFKESYDNGHPTYFRLSFNNNIGNLKVNFGKANVIKKGKKATVVAVGPMLDRVKEACKDMDVTVLYYTTLQPFDYKSLKKNISGDKLIVCEPYYSGAFAVDISQAMSGRKIAISYIGVPREFPHHYGTTGDIDKSFHLALNEIKIRIAKIINSK</sequence>
<protein>
    <recommendedName>
        <fullName evidence="1">Transketolase-like pyrimidine-binding domain-containing protein</fullName>
    </recommendedName>
</protein>
<dbReference type="InterPro" id="IPR009014">
    <property type="entry name" value="Transketo_C/PFOR_II"/>
</dbReference>
<dbReference type="SUPFAM" id="SSF52518">
    <property type="entry name" value="Thiamin diphosphate-binding fold (THDP-binding)"/>
    <property type="match status" value="1"/>
</dbReference>
<name>A0A1G2P3L3_9BACT</name>
<dbReference type="AlphaFoldDB" id="A0A1G2P3L3"/>
<comment type="caution">
    <text evidence="2">The sequence shown here is derived from an EMBL/GenBank/DDBJ whole genome shotgun (WGS) entry which is preliminary data.</text>
</comment>
<dbReference type="Pfam" id="PF02779">
    <property type="entry name" value="Transket_pyr"/>
    <property type="match status" value="1"/>
</dbReference>
<gene>
    <name evidence="2" type="ORF">A3G52_02300</name>
</gene>
<evidence type="ECO:0000259" key="1">
    <source>
        <dbReference type="SMART" id="SM00861"/>
    </source>
</evidence>
<reference evidence="2 3" key="1">
    <citation type="journal article" date="2016" name="Nat. Commun.">
        <title>Thousands of microbial genomes shed light on interconnected biogeochemical processes in an aquifer system.</title>
        <authorList>
            <person name="Anantharaman K."/>
            <person name="Brown C.T."/>
            <person name="Hug L.A."/>
            <person name="Sharon I."/>
            <person name="Castelle C.J."/>
            <person name="Probst A.J."/>
            <person name="Thomas B.C."/>
            <person name="Singh A."/>
            <person name="Wilkins M.J."/>
            <person name="Karaoz U."/>
            <person name="Brodie E.L."/>
            <person name="Williams K.H."/>
            <person name="Hubbard S.S."/>
            <person name="Banfield J.F."/>
        </authorList>
    </citation>
    <scope>NUCLEOTIDE SEQUENCE [LARGE SCALE GENOMIC DNA]</scope>
</reference>
<dbReference type="PANTHER" id="PTHR43825">
    <property type="entry name" value="PYRUVATE DEHYDROGENASE E1 COMPONENT"/>
    <property type="match status" value="1"/>
</dbReference>
<evidence type="ECO:0000313" key="3">
    <source>
        <dbReference type="Proteomes" id="UP000177269"/>
    </source>
</evidence>
<dbReference type="Gene3D" id="3.40.50.970">
    <property type="match status" value="1"/>
</dbReference>
<accession>A0A1G2P3L3</accession>
<dbReference type="InterPro" id="IPR005475">
    <property type="entry name" value="Transketolase-like_Pyr-bd"/>
</dbReference>
<dbReference type="InterPro" id="IPR029061">
    <property type="entry name" value="THDP-binding"/>
</dbReference>
<proteinExistence type="predicted"/>
<dbReference type="SUPFAM" id="SSF52922">
    <property type="entry name" value="TK C-terminal domain-like"/>
    <property type="match status" value="1"/>
</dbReference>
<feature type="domain" description="Transketolase-like pyrimidine-binding" evidence="1">
    <location>
        <begin position="1"/>
        <end position="164"/>
    </location>
</feature>
<dbReference type="SMART" id="SM00861">
    <property type="entry name" value="Transket_pyr"/>
    <property type="match status" value="1"/>
</dbReference>
<evidence type="ECO:0000313" key="2">
    <source>
        <dbReference type="EMBL" id="OHA42924.1"/>
    </source>
</evidence>
<dbReference type="EMBL" id="MHSK01000003">
    <property type="protein sequence ID" value="OHA42924.1"/>
    <property type="molecule type" value="Genomic_DNA"/>
</dbReference>
<organism evidence="2 3">
    <name type="scientific">Candidatus Taylorbacteria bacterium RIFCSPLOWO2_12_FULL_43_20</name>
    <dbReference type="NCBI Taxonomy" id="1802332"/>
    <lineage>
        <taxon>Bacteria</taxon>
        <taxon>Candidatus Tayloriibacteriota</taxon>
    </lineage>
</organism>
<dbReference type="InterPro" id="IPR051157">
    <property type="entry name" value="PDH/Transketolase"/>
</dbReference>
<dbReference type="PANTHER" id="PTHR43825:SF5">
    <property type="entry name" value="HYPOTHETICAL TRANSKETOLASE FAMILY PROTEIN"/>
    <property type="match status" value="1"/>
</dbReference>
<dbReference type="InterPro" id="IPR033248">
    <property type="entry name" value="Transketolase_C"/>
</dbReference>